<feature type="non-terminal residue" evidence="2">
    <location>
        <position position="1"/>
    </location>
</feature>
<dbReference type="AlphaFoldDB" id="A0A392SYN9"/>
<dbReference type="EMBL" id="LXQA010472115">
    <property type="protein sequence ID" value="MCI53971.1"/>
    <property type="molecule type" value="Genomic_DNA"/>
</dbReference>
<keyword evidence="1" id="KW-0812">Transmembrane</keyword>
<keyword evidence="1" id="KW-0472">Membrane</keyword>
<keyword evidence="1" id="KW-1133">Transmembrane helix</keyword>
<keyword evidence="3" id="KW-1185">Reference proteome</keyword>
<reference evidence="2 3" key="1">
    <citation type="journal article" date="2018" name="Front. Plant Sci.">
        <title>Red Clover (Trifolium pratense) and Zigzag Clover (T. medium) - A Picture of Genomic Similarities and Differences.</title>
        <authorList>
            <person name="Dluhosova J."/>
            <person name="Istvanek J."/>
            <person name="Nedelnik J."/>
            <person name="Repkova J."/>
        </authorList>
    </citation>
    <scope>NUCLEOTIDE SEQUENCE [LARGE SCALE GENOMIC DNA]</scope>
    <source>
        <strain evidence="3">cv. 10/8</strain>
        <tissue evidence="2">Leaf</tissue>
    </source>
</reference>
<organism evidence="2 3">
    <name type="scientific">Trifolium medium</name>
    <dbReference type="NCBI Taxonomy" id="97028"/>
    <lineage>
        <taxon>Eukaryota</taxon>
        <taxon>Viridiplantae</taxon>
        <taxon>Streptophyta</taxon>
        <taxon>Embryophyta</taxon>
        <taxon>Tracheophyta</taxon>
        <taxon>Spermatophyta</taxon>
        <taxon>Magnoliopsida</taxon>
        <taxon>eudicotyledons</taxon>
        <taxon>Gunneridae</taxon>
        <taxon>Pentapetalae</taxon>
        <taxon>rosids</taxon>
        <taxon>fabids</taxon>
        <taxon>Fabales</taxon>
        <taxon>Fabaceae</taxon>
        <taxon>Papilionoideae</taxon>
        <taxon>50 kb inversion clade</taxon>
        <taxon>NPAAA clade</taxon>
        <taxon>Hologalegina</taxon>
        <taxon>IRL clade</taxon>
        <taxon>Trifolieae</taxon>
        <taxon>Trifolium</taxon>
    </lineage>
</organism>
<accession>A0A392SYN9</accession>
<dbReference type="Proteomes" id="UP000265520">
    <property type="component" value="Unassembled WGS sequence"/>
</dbReference>
<protein>
    <submittedName>
        <fullName evidence="2">Uncharacterized protein</fullName>
    </submittedName>
</protein>
<comment type="caution">
    <text evidence="2">The sequence shown here is derived from an EMBL/GenBank/DDBJ whole genome shotgun (WGS) entry which is preliminary data.</text>
</comment>
<feature type="transmembrane region" description="Helical" evidence="1">
    <location>
        <begin position="26"/>
        <end position="46"/>
    </location>
</feature>
<name>A0A392SYN9_9FABA</name>
<evidence type="ECO:0000313" key="2">
    <source>
        <dbReference type="EMBL" id="MCI53971.1"/>
    </source>
</evidence>
<proteinExistence type="predicted"/>
<evidence type="ECO:0000313" key="3">
    <source>
        <dbReference type="Proteomes" id="UP000265520"/>
    </source>
</evidence>
<evidence type="ECO:0000256" key="1">
    <source>
        <dbReference type="SAM" id="Phobius"/>
    </source>
</evidence>
<sequence>LCWAAGFSFLRGGGGGDRSGGLLPFLTSWFTAVLLCWGGCGGAVVVRC</sequence>